<dbReference type="AlphaFoldDB" id="A0A7J7GW03"/>
<dbReference type="InterPro" id="IPR012340">
    <property type="entry name" value="NA-bd_OB-fold"/>
</dbReference>
<dbReference type="Proteomes" id="UP000593564">
    <property type="component" value="Unassembled WGS sequence"/>
</dbReference>
<comment type="caution">
    <text evidence="1">The sequence shown here is derived from an EMBL/GenBank/DDBJ whole genome shotgun (WGS) entry which is preliminary data.</text>
</comment>
<dbReference type="EMBL" id="JACBKZ010000008">
    <property type="protein sequence ID" value="KAF5944963.1"/>
    <property type="molecule type" value="Genomic_DNA"/>
</dbReference>
<accession>A0A7J7GW03</accession>
<name>A0A7J7GW03_CAMSI</name>
<dbReference type="Gene3D" id="2.40.50.140">
    <property type="entry name" value="Nucleic acid-binding proteins"/>
    <property type="match status" value="1"/>
</dbReference>
<gene>
    <name evidence="1" type="ORF">HYC85_019040</name>
</gene>
<sequence length="278" mass="31066">MDLAVTGHAVLEGGNRILVHSVFDPCLYYYDIQDKCWGIYSRDFGVNKNSSAFLDGVPYSDDLDFEWVPAERPEGPSPSVNLVSHGRDELAVIWTGLDFWNVAGAVLHVYFSKLKISKVENAAGVVDELVAHPLAHKHYRVRASMFVDCLSTNNGRESYNDSQLANPEKIEEIANSKHLFLLPSPTSSSKTFEVVPINNLSSHDGNIWIKGKITAEPITQRPWYVACNKCNRSTMGDIGTSFTCIECNTEESTATASAWKQSSQYEACRFVIRILIFY</sequence>
<evidence type="ECO:0000313" key="1">
    <source>
        <dbReference type="EMBL" id="KAF5944963.1"/>
    </source>
</evidence>
<reference evidence="2" key="1">
    <citation type="journal article" date="2020" name="Nat. Commun.">
        <title>Genome assembly of wild tea tree DASZ reveals pedigree and selection history of tea varieties.</title>
        <authorList>
            <person name="Zhang W."/>
            <person name="Zhang Y."/>
            <person name="Qiu H."/>
            <person name="Guo Y."/>
            <person name="Wan H."/>
            <person name="Zhang X."/>
            <person name="Scossa F."/>
            <person name="Alseekh S."/>
            <person name="Zhang Q."/>
            <person name="Wang P."/>
            <person name="Xu L."/>
            <person name="Schmidt M.H."/>
            <person name="Jia X."/>
            <person name="Li D."/>
            <person name="Zhu A."/>
            <person name="Guo F."/>
            <person name="Chen W."/>
            <person name="Ni D."/>
            <person name="Usadel B."/>
            <person name="Fernie A.R."/>
            <person name="Wen W."/>
        </authorList>
    </citation>
    <scope>NUCLEOTIDE SEQUENCE [LARGE SCALE GENOMIC DNA]</scope>
    <source>
        <strain evidence="2">cv. G240</strain>
    </source>
</reference>
<keyword evidence="2" id="KW-1185">Reference proteome</keyword>
<organism evidence="1 2">
    <name type="scientific">Camellia sinensis</name>
    <name type="common">Tea plant</name>
    <name type="synonym">Thea sinensis</name>
    <dbReference type="NCBI Taxonomy" id="4442"/>
    <lineage>
        <taxon>Eukaryota</taxon>
        <taxon>Viridiplantae</taxon>
        <taxon>Streptophyta</taxon>
        <taxon>Embryophyta</taxon>
        <taxon>Tracheophyta</taxon>
        <taxon>Spermatophyta</taxon>
        <taxon>Magnoliopsida</taxon>
        <taxon>eudicotyledons</taxon>
        <taxon>Gunneridae</taxon>
        <taxon>Pentapetalae</taxon>
        <taxon>asterids</taxon>
        <taxon>Ericales</taxon>
        <taxon>Theaceae</taxon>
        <taxon>Camellia</taxon>
    </lineage>
</organism>
<proteinExistence type="predicted"/>
<reference evidence="1 2" key="2">
    <citation type="submission" date="2020-07" db="EMBL/GenBank/DDBJ databases">
        <title>Genome assembly of wild tea tree DASZ reveals pedigree and selection history of tea varieties.</title>
        <authorList>
            <person name="Zhang W."/>
        </authorList>
    </citation>
    <scope>NUCLEOTIDE SEQUENCE [LARGE SCALE GENOMIC DNA]</scope>
    <source>
        <strain evidence="2">cv. G240</strain>
        <tissue evidence="1">Leaf</tissue>
    </source>
</reference>
<protein>
    <submittedName>
        <fullName evidence="1">Uncharacterized protein</fullName>
    </submittedName>
</protein>
<evidence type="ECO:0000313" key="2">
    <source>
        <dbReference type="Proteomes" id="UP000593564"/>
    </source>
</evidence>